<evidence type="ECO:0000313" key="1">
    <source>
        <dbReference type="EMBL" id="GAA5804173.1"/>
    </source>
</evidence>
<reference evidence="1 2" key="1">
    <citation type="submission" date="2024-04" db="EMBL/GenBank/DDBJ databases">
        <title>genome sequences of Mucor flavus KT1a and Helicostylum pulchrum KT1b strains isolation_sourced from the surface of a dry-aged beef.</title>
        <authorList>
            <person name="Toyotome T."/>
            <person name="Hosono M."/>
            <person name="Torimaru M."/>
            <person name="Fukuda K."/>
            <person name="Mikami N."/>
        </authorList>
    </citation>
    <scope>NUCLEOTIDE SEQUENCE [LARGE SCALE GENOMIC DNA]</scope>
    <source>
        <strain evidence="1 2">KT1b</strain>
    </source>
</reference>
<keyword evidence="2" id="KW-1185">Reference proteome</keyword>
<gene>
    <name evidence="1" type="ORF">HPULCUR_009659</name>
</gene>
<accession>A0ABP9YC68</accession>
<sequence length="235" mass="27031">MNGVKLAPIKGYSANTKVELEPLASLLASFERLPLNDSSSIPLLRPIPVSINQCKIPFTSEKKSSFRNDINQLWSIYLKQQQNTGVDTSKKQAMAKAYHQLGEKKLNVLRKLGKTKSDLNLLKNRVPVSARITIDLRKRSHKPVNRRQKRKKMIRDELKRQLSKDMFTTIPESGGFPWKAILSKKGYRDLKLEGWPRNIPISKRIDDFNPFELDNFEQSIKNGSTKIANMHYIDE</sequence>
<name>A0ABP9YC68_9FUNG</name>
<dbReference type="Proteomes" id="UP001476247">
    <property type="component" value="Unassembled WGS sequence"/>
</dbReference>
<proteinExistence type="predicted"/>
<dbReference type="EMBL" id="BAABUJ010000033">
    <property type="protein sequence ID" value="GAA5804173.1"/>
    <property type="molecule type" value="Genomic_DNA"/>
</dbReference>
<organism evidence="1 2">
    <name type="scientific">Helicostylum pulchrum</name>
    <dbReference type="NCBI Taxonomy" id="562976"/>
    <lineage>
        <taxon>Eukaryota</taxon>
        <taxon>Fungi</taxon>
        <taxon>Fungi incertae sedis</taxon>
        <taxon>Mucoromycota</taxon>
        <taxon>Mucoromycotina</taxon>
        <taxon>Mucoromycetes</taxon>
        <taxon>Mucorales</taxon>
        <taxon>Mucorineae</taxon>
        <taxon>Mucoraceae</taxon>
        <taxon>Helicostylum</taxon>
    </lineage>
</organism>
<evidence type="ECO:0000313" key="2">
    <source>
        <dbReference type="Proteomes" id="UP001476247"/>
    </source>
</evidence>
<comment type="caution">
    <text evidence="1">The sequence shown here is derived from an EMBL/GenBank/DDBJ whole genome shotgun (WGS) entry which is preliminary data.</text>
</comment>
<protein>
    <submittedName>
        <fullName evidence="1">Uncharacterized protein</fullName>
    </submittedName>
</protein>